<evidence type="ECO:0000313" key="2">
    <source>
        <dbReference type="EMBL" id="GAI15545.1"/>
    </source>
</evidence>
<evidence type="ECO:0000259" key="1">
    <source>
        <dbReference type="Pfam" id="PF13382"/>
    </source>
</evidence>
<feature type="domain" description="Adenine deaminase C-terminal" evidence="1">
    <location>
        <begin position="1"/>
        <end position="96"/>
    </location>
</feature>
<name>X1MLI0_9ZZZZ</name>
<proteinExistence type="predicted"/>
<protein>
    <recommendedName>
        <fullName evidence="1">Adenine deaminase C-terminal domain-containing protein</fullName>
    </recommendedName>
</protein>
<comment type="caution">
    <text evidence="2">The sequence shown here is derived from an EMBL/GenBank/DDBJ whole genome shotgun (WGS) entry which is preliminary data.</text>
</comment>
<dbReference type="AlphaFoldDB" id="X1MLI0"/>
<dbReference type="InterPro" id="IPR026912">
    <property type="entry name" value="Adenine_deam_C"/>
</dbReference>
<dbReference type="Pfam" id="PF13382">
    <property type="entry name" value="Adenine_deam_C"/>
    <property type="match status" value="1"/>
</dbReference>
<dbReference type="EMBL" id="BARV01004112">
    <property type="protein sequence ID" value="GAI15545.1"/>
    <property type="molecule type" value="Genomic_DNA"/>
</dbReference>
<accession>X1MLI0</accession>
<organism evidence="2">
    <name type="scientific">marine sediment metagenome</name>
    <dbReference type="NCBI Taxonomy" id="412755"/>
    <lineage>
        <taxon>unclassified sequences</taxon>
        <taxon>metagenomes</taxon>
        <taxon>ecological metagenomes</taxon>
    </lineage>
</organism>
<feature type="non-terminal residue" evidence="2">
    <location>
        <position position="1"/>
    </location>
</feature>
<gene>
    <name evidence="2" type="ORF">S06H3_09365</name>
</gene>
<sequence>NDKDMLNVGAAIAKMGGGLAISVNEKIVDSLPLPIAGLMSDKPLLEVKENLDSISKTAKKLGVKVDNPFMSIAFLSLEVAPHIKITNKGLVDVNNSKIVDLFLD</sequence>
<reference evidence="2" key="1">
    <citation type="journal article" date="2014" name="Front. Microbiol.">
        <title>High frequency of phylogenetically diverse reductive dehalogenase-homologous genes in deep subseafloor sedimentary metagenomes.</title>
        <authorList>
            <person name="Kawai M."/>
            <person name="Futagami T."/>
            <person name="Toyoda A."/>
            <person name="Takaki Y."/>
            <person name="Nishi S."/>
            <person name="Hori S."/>
            <person name="Arai W."/>
            <person name="Tsubouchi T."/>
            <person name="Morono Y."/>
            <person name="Uchiyama I."/>
            <person name="Ito T."/>
            <person name="Fujiyama A."/>
            <person name="Inagaki F."/>
            <person name="Takami H."/>
        </authorList>
    </citation>
    <scope>NUCLEOTIDE SEQUENCE</scope>
    <source>
        <strain evidence="2">Expedition CK06-06</strain>
    </source>
</reference>